<gene>
    <name evidence="4" type="ORF">EV209_1739</name>
</gene>
<proteinExistence type="inferred from homology"/>
<accession>A0A4V2F7N4</accession>
<keyword evidence="2" id="KW-1133">Transmembrane helix</keyword>
<dbReference type="GO" id="GO:0005886">
    <property type="term" value="C:plasma membrane"/>
    <property type="evidence" value="ECO:0007669"/>
    <property type="project" value="TreeGrafter"/>
</dbReference>
<feature type="transmembrane region" description="Helical" evidence="2">
    <location>
        <begin position="121"/>
        <end position="141"/>
    </location>
</feature>
<evidence type="ECO:0000313" key="5">
    <source>
        <dbReference type="Proteomes" id="UP000292927"/>
    </source>
</evidence>
<dbReference type="InterPro" id="IPR000045">
    <property type="entry name" value="Prepilin_IV_endopep_pep"/>
</dbReference>
<sequence>MNILQIGGLLLLTVPCAVVDFRTRKLPPVWITGLALAGILFCGGQIGWHHLGINSLVAMCFLVISLITHGAIGIGDALLIGACGCFMTWASMLEMLLLALIFAAGVSATVLIAGRGNRKTAIPFAPCLLLAAAFQICAGWLG</sequence>
<comment type="similarity">
    <text evidence="1">Belongs to the peptidase A24 family.</text>
</comment>
<dbReference type="GO" id="GO:0004190">
    <property type="term" value="F:aspartic-type endopeptidase activity"/>
    <property type="evidence" value="ECO:0007669"/>
    <property type="project" value="InterPro"/>
</dbReference>
<evidence type="ECO:0000256" key="2">
    <source>
        <dbReference type="SAM" id="Phobius"/>
    </source>
</evidence>
<dbReference type="Pfam" id="PF01478">
    <property type="entry name" value="Peptidase_A24"/>
    <property type="match status" value="1"/>
</dbReference>
<evidence type="ECO:0000313" key="4">
    <source>
        <dbReference type="EMBL" id="RZT00430.1"/>
    </source>
</evidence>
<reference evidence="4 5" key="1">
    <citation type="submission" date="2019-02" db="EMBL/GenBank/DDBJ databases">
        <title>Genomic Encyclopedia of Type Strains, Phase IV (KMG-IV): sequencing the most valuable type-strain genomes for metagenomic binning, comparative biology and taxonomic classification.</title>
        <authorList>
            <person name="Goeker M."/>
        </authorList>
    </citation>
    <scope>NUCLEOTIDE SEQUENCE [LARGE SCALE GENOMIC DNA]</scope>
    <source>
        <strain evidence="4 5">DSM 29486</strain>
    </source>
</reference>
<evidence type="ECO:0000256" key="1">
    <source>
        <dbReference type="ARBA" id="ARBA00005801"/>
    </source>
</evidence>
<dbReference type="RefSeq" id="WP_130435046.1">
    <property type="nucleotide sequence ID" value="NZ_SGXF01000003.1"/>
</dbReference>
<keyword evidence="2" id="KW-0472">Membrane</keyword>
<dbReference type="PANTHER" id="PTHR30487:SF0">
    <property type="entry name" value="PREPILIN LEADER PEPTIDASE_N-METHYLTRANSFERASE-RELATED"/>
    <property type="match status" value="1"/>
</dbReference>
<evidence type="ECO:0000259" key="3">
    <source>
        <dbReference type="Pfam" id="PF01478"/>
    </source>
</evidence>
<dbReference type="GO" id="GO:0006465">
    <property type="term" value="P:signal peptide processing"/>
    <property type="evidence" value="ECO:0007669"/>
    <property type="project" value="TreeGrafter"/>
</dbReference>
<dbReference type="AlphaFoldDB" id="A0A4V2F7N4"/>
<dbReference type="Proteomes" id="UP000292927">
    <property type="component" value="Unassembled WGS sequence"/>
</dbReference>
<keyword evidence="5" id="KW-1185">Reference proteome</keyword>
<keyword evidence="2" id="KW-0812">Transmembrane</keyword>
<feature type="transmembrane region" description="Helical" evidence="2">
    <location>
        <begin position="60"/>
        <end position="89"/>
    </location>
</feature>
<feature type="domain" description="Prepilin type IV endopeptidase peptidase" evidence="3">
    <location>
        <begin position="10"/>
        <end position="106"/>
    </location>
</feature>
<dbReference type="Gene3D" id="1.20.120.1220">
    <property type="match status" value="1"/>
</dbReference>
<dbReference type="OrthoDB" id="2065643at2"/>
<dbReference type="InterPro" id="IPR050882">
    <property type="entry name" value="Prepilin_peptidase/N-MTase"/>
</dbReference>
<name>A0A4V2F7N4_9FIRM</name>
<organism evidence="4 5">
    <name type="scientific">Cuneatibacter caecimuris</name>
    <dbReference type="NCBI Taxonomy" id="1796618"/>
    <lineage>
        <taxon>Bacteria</taxon>
        <taxon>Bacillati</taxon>
        <taxon>Bacillota</taxon>
        <taxon>Clostridia</taxon>
        <taxon>Lachnospirales</taxon>
        <taxon>Lachnospiraceae</taxon>
        <taxon>Cuneatibacter</taxon>
    </lineage>
</organism>
<comment type="caution">
    <text evidence="4">The sequence shown here is derived from an EMBL/GenBank/DDBJ whole genome shotgun (WGS) entry which is preliminary data.</text>
</comment>
<feature type="transmembrane region" description="Helical" evidence="2">
    <location>
        <begin position="29"/>
        <end position="48"/>
    </location>
</feature>
<dbReference type="EMBL" id="SGXF01000003">
    <property type="protein sequence ID" value="RZT00430.1"/>
    <property type="molecule type" value="Genomic_DNA"/>
</dbReference>
<protein>
    <submittedName>
        <fullName evidence="4">Type IV leader peptidase family protein</fullName>
    </submittedName>
</protein>
<feature type="transmembrane region" description="Helical" evidence="2">
    <location>
        <begin position="95"/>
        <end position="114"/>
    </location>
</feature>
<dbReference type="PANTHER" id="PTHR30487">
    <property type="entry name" value="TYPE 4 PREPILIN-LIKE PROTEINS LEADER PEPTIDE-PROCESSING ENZYME"/>
    <property type="match status" value="1"/>
</dbReference>